<evidence type="ECO:0000313" key="6">
    <source>
        <dbReference type="EMBL" id="CAB4214055.1"/>
    </source>
</evidence>
<dbReference type="EMBL" id="LR796834">
    <property type="protein sequence ID" value="CAB4168831.1"/>
    <property type="molecule type" value="Genomic_DNA"/>
</dbReference>
<protein>
    <submittedName>
        <fullName evidence="4">Uncharacterized protein</fullName>
    </submittedName>
</protein>
<dbReference type="EMBL" id="LR797055">
    <property type="protein sequence ID" value="CAB4184097.1"/>
    <property type="molecule type" value="Genomic_DNA"/>
</dbReference>
<feature type="transmembrane region" description="Helical" evidence="1">
    <location>
        <begin position="34"/>
        <end position="62"/>
    </location>
</feature>
<accession>A0A6J5QNH6</accession>
<reference evidence="4" key="1">
    <citation type="submission" date="2020-05" db="EMBL/GenBank/DDBJ databases">
        <authorList>
            <person name="Chiriac C."/>
            <person name="Salcher M."/>
            <person name="Ghai R."/>
            <person name="Kavagutti S V."/>
        </authorList>
    </citation>
    <scope>NUCLEOTIDE SEQUENCE</scope>
</reference>
<dbReference type="EMBL" id="LR796872">
    <property type="protein sequence ID" value="CAB4172004.1"/>
    <property type="molecule type" value="Genomic_DNA"/>
</dbReference>
<keyword evidence="1" id="KW-0812">Transmembrane</keyword>
<gene>
    <name evidence="4" type="ORF">UFOVP1098_33</name>
    <name evidence="5" type="ORF">UFOVP1353_55</name>
    <name evidence="6" type="ORF">UFOVP1458_12</name>
    <name evidence="2" type="ORF">UFOVP578_9</name>
    <name evidence="3" type="ORF">UFOVP928_38</name>
</gene>
<proteinExistence type="predicted"/>
<evidence type="ECO:0000256" key="1">
    <source>
        <dbReference type="SAM" id="Phobius"/>
    </source>
</evidence>
<evidence type="ECO:0000313" key="5">
    <source>
        <dbReference type="EMBL" id="CAB4200685.1"/>
    </source>
</evidence>
<dbReference type="EMBL" id="LR797407">
    <property type="protein sequence ID" value="CAB4214055.1"/>
    <property type="molecule type" value="Genomic_DNA"/>
</dbReference>
<dbReference type="EMBL" id="LR797296">
    <property type="protein sequence ID" value="CAB4200685.1"/>
    <property type="molecule type" value="Genomic_DNA"/>
</dbReference>
<evidence type="ECO:0000313" key="4">
    <source>
        <dbReference type="EMBL" id="CAB4184097.1"/>
    </source>
</evidence>
<name>A0A6J5QNH6_9CAUD</name>
<evidence type="ECO:0000313" key="3">
    <source>
        <dbReference type="EMBL" id="CAB4172004.1"/>
    </source>
</evidence>
<evidence type="ECO:0000313" key="2">
    <source>
        <dbReference type="EMBL" id="CAB4168831.1"/>
    </source>
</evidence>
<organism evidence="4">
    <name type="scientific">uncultured Caudovirales phage</name>
    <dbReference type="NCBI Taxonomy" id="2100421"/>
    <lineage>
        <taxon>Viruses</taxon>
        <taxon>Duplodnaviria</taxon>
        <taxon>Heunggongvirae</taxon>
        <taxon>Uroviricota</taxon>
        <taxon>Caudoviricetes</taxon>
        <taxon>Peduoviridae</taxon>
        <taxon>Maltschvirus</taxon>
        <taxon>Maltschvirus maltsch</taxon>
    </lineage>
</organism>
<sequence>MLGKCARVILLWTAFFAVLWLCYGAVGSPTNVMAYIFCSAMSVATFVPAMYETILLVGYMMLKNIPSDSEMDAWDVSAFDYESNMDDGPAWDVTIGARDGMFFHLYQDEDIAFPDLFVGKLCENWLPHVGIIEIKYFSTKNECVDWFLTKAAELEASKPPVI</sequence>
<keyword evidence="1" id="KW-1133">Transmembrane helix</keyword>
<keyword evidence="1" id="KW-0472">Membrane</keyword>